<evidence type="ECO:0000256" key="12">
    <source>
        <dbReference type="RuleBase" id="RU003862"/>
    </source>
</evidence>
<evidence type="ECO:0000313" key="13">
    <source>
        <dbReference type="EMBL" id="SCC17098.1"/>
    </source>
</evidence>
<keyword evidence="8" id="KW-0520">NAD</keyword>
<keyword evidence="4" id="KW-0028">Amino-acid biosynthesis</keyword>
<dbReference type="InterPro" id="IPR029041">
    <property type="entry name" value="FAD-linked_oxidoreductase-like"/>
</dbReference>
<proteinExistence type="inferred from homology"/>
<dbReference type="InterPro" id="IPR004620">
    <property type="entry name" value="MTHF_reductase_bac"/>
</dbReference>
<evidence type="ECO:0000256" key="3">
    <source>
        <dbReference type="ARBA" id="ARBA00006743"/>
    </source>
</evidence>
<evidence type="ECO:0000256" key="5">
    <source>
        <dbReference type="ARBA" id="ARBA00022630"/>
    </source>
</evidence>
<evidence type="ECO:0000256" key="1">
    <source>
        <dbReference type="ARBA" id="ARBA00001974"/>
    </source>
</evidence>
<evidence type="ECO:0000256" key="8">
    <source>
        <dbReference type="ARBA" id="ARBA00023027"/>
    </source>
</evidence>
<evidence type="ECO:0000256" key="11">
    <source>
        <dbReference type="ARBA" id="ARBA00048628"/>
    </source>
</evidence>
<dbReference type="PANTHER" id="PTHR45754">
    <property type="entry name" value="METHYLENETETRAHYDROFOLATE REDUCTASE"/>
    <property type="match status" value="1"/>
</dbReference>
<dbReference type="OrthoDB" id="9812555at2"/>
<comment type="pathway">
    <text evidence="10">Amino-acid biosynthesis; L-methionine biosynthesis via de novo pathway.</text>
</comment>
<dbReference type="EMBL" id="FMAQ01000008">
    <property type="protein sequence ID" value="SCC17098.1"/>
    <property type="molecule type" value="Genomic_DNA"/>
</dbReference>
<dbReference type="UniPathway" id="UPA00193"/>
<evidence type="ECO:0000313" key="14">
    <source>
        <dbReference type="Proteomes" id="UP000199670"/>
    </source>
</evidence>
<keyword evidence="14" id="KW-1185">Reference proteome</keyword>
<evidence type="ECO:0000256" key="9">
    <source>
        <dbReference type="ARBA" id="ARBA00023167"/>
    </source>
</evidence>
<comment type="similarity">
    <text evidence="3 12">Belongs to the methylenetetrahydrofolate reductase family.</text>
</comment>
<sequence>MKTNLLFNKKTVFSFEVFPPKKTSPLETIYSTLRELGYFKPDFISVTYGAGGSLNGQTTIDIAHSVKHTYGIESVAHLPGINFDKAEMQKILHDLKCAGIDNVLALRGDISANVPPKDDFRYASELVTFIKENGDFNVIGACYPEGHLEASTLKQDLIHLKEKVNAGTDQLISQLFFDNDYFYAFLDKAHDMGINVPIEAGIMPVTNKNQIERMVSMCGVNLPKKFKQMMEKYEHHPDAFRDAGIAYAIDQIVDLVSQNVDGIHLYTMNNSYIARRISEAVATLLAVPKTKQ</sequence>
<comment type="cofactor">
    <cofactor evidence="1 12">
        <name>FAD</name>
        <dbReference type="ChEBI" id="CHEBI:57692"/>
    </cofactor>
</comment>
<dbReference type="SUPFAM" id="SSF51730">
    <property type="entry name" value="FAD-linked oxidoreductase"/>
    <property type="match status" value="1"/>
</dbReference>
<keyword evidence="6 12" id="KW-0274">FAD</keyword>
<dbReference type="STRING" id="1798182.GA0061081_10851"/>
<dbReference type="GO" id="GO:0071949">
    <property type="term" value="F:FAD binding"/>
    <property type="evidence" value="ECO:0007669"/>
    <property type="project" value="TreeGrafter"/>
</dbReference>
<comment type="pathway">
    <text evidence="2 12">One-carbon metabolism; tetrahydrofolate interconversion.</text>
</comment>
<comment type="catalytic activity">
    <reaction evidence="11">
        <text>(6S)-5-methyl-5,6,7,8-tetrahydrofolate + NAD(+) = (6R)-5,10-methylene-5,6,7,8-tetrahydrofolate + NADH + H(+)</text>
        <dbReference type="Rhea" id="RHEA:19821"/>
        <dbReference type="ChEBI" id="CHEBI:15378"/>
        <dbReference type="ChEBI" id="CHEBI:15636"/>
        <dbReference type="ChEBI" id="CHEBI:18608"/>
        <dbReference type="ChEBI" id="CHEBI:57540"/>
        <dbReference type="ChEBI" id="CHEBI:57945"/>
        <dbReference type="EC" id="1.5.1.54"/>
    </reaction>
    <physiologicalReaction direction="right-to-left" evidence="11">
        <dbReference type="Rhea" id="RHEA:19823"/>
    </physiologicalReaction>
</comment>
<evidence type="ECO:0000256" key="7">
    <source>
        <dbReference type="ARBA" id="ARBA00023002"/>
    </source>
</evidence>
<dbReference type="InterPro" id="IPR003171">
    <property type="entry name" value="Mehydrof_redctse-like"/>
</dbReference>
<dbReference type="Pfam" id="PF02219">
    <property type="entry name" value="MTHFR"/>
    <property type="match status" value="1"/>
</dbReference>
<dbReference type="PANTHER" id="PTHR45754:SF3">
    <property type="entry name" value="METHYLENETETRAHYDROFOLATE REDUCTASE (NADPH)"/>
    <property type="match status" value="1"/>
</dbReference>
<dbReference type="CDD" id="cd00537">
    <property type="entry name" value="MTHFR"/>
    <property type="match status" value="1"/>
</dbReference>
<accession>A0A1C4CDI2</accession>
<evidence type="ECO:0000256" key="6">
    <source>
        <dbReference type="ARBA" id="ARBA00022827"/>
    </source>
</evidence>
<dbReference type="Proteomes" id="UP000199670">
    <property type="component" value="Unassembled WGS sequence"/>
</dbReference>
<name>A0A1C4CDI2_9GAMM</name>
<keyword evidence="5 12" id="KW-0285">Flavoprotein</keyword>
<dbReference type="AlphaFoldDB" id="A0A1C4CDI2"/>
<protein>
    <recommendedName>
        <fullName evidence="12">Methylenetetrahydrofolate reductase</fullName>
        <ecNumber evidence="12">1.5.1.54</ecNumber>
    </recommendedName>
</protein>
<dbReference type="RefSeq" id="WP_091349312.1">
    <property type="nucleotide sequence ID" value="NZ_FMAQ01000008.1"/>
</dbReference>
<gene>
    <name evidence="13" type="ORF">GA0061081_10851</name>
</gene>
<evidence type="ECO:0000256" key="4">
    <source>
        <dbReference type="ARBA" id="ARBA00022605"/>
    </source>
</evidence>
<dbReference type="EC" id="1.5.1.54" evidence="12"/>
<keyword evidence="9" id="KW-0486">Methionine biosynthesis</keyword>
<evidence type="ECO:0000256" key="2">
    <source>
        <dbReference type="ARBA" id="ARBA00004777"/>
    </source>
</evidence>
<organism evidence="13 14">
    <name type="scientific">Gilliamella bombicola</name>
    <dbReference type="NCBI Taxonomy" id="1798182"/>
    <lineage>
        <taxon>Bacteria</taxon>
        <taxon>Pseudomonadati</taxon>
        <taxon>Pseudomonadota</taxon>
        <taxon>Gammaproteobacteria</taxon>
        <taxon>Orbales</taxon>
        <taxon>Orbaceae</taxon>
        <taxon>Gilliamella</taxon>
    </lineage>
</organism>
<dbReference type="GO" id="GO:0009086">
    <property type="term" value="P:methionine biosynthetic process"/>
    <property type="evidence" value="ECO:0007669"/>
    <property type="project" value="UniProtKB-KW"/>
</dbReference>
<dbReference type="Gene3D" id="3.20.20.220">
    <property type="match status" value="1"/>
</dbReference>
<reference evidence="14" key="1">
    <citation type="submission" date="2016-08" db="EMBL/GenBank/DDBJ databases">
        <authorList>
            <person name="Varghese N."/>
            <person name="Submissions Spin"/>
        </authorList>
    </citation>
    <scope>NUCLEOTIDE SEQUENCE [LARGE SCALE GENOMIC DNA]</scope>
    <source>
        <strain evidence="14">R-53248</strain>
    </source>
</reference>
<dbReference type="GO" id="GO:0005829">
    <property type="term" value="C:cytosol"/>
    <property type="evidence" value="ECO:0007669"/>
    <property type="project" value="InterPro"/>
</dbReference>
<dbReference type="NCBIfam" id="TIGR00676">
    <property type="entry name" value="fadh2"/>
    <property type="match status" value="1"/>
</dbReference>
<dbReference type="GO" id="GO:0035999">
    <property type="term" value="P:tetrahydrofolate interconversion"/>
    <property type="evidence" value="ECO:0007669"/>
    <property type="project" value="UniProtKB-UniPathway"/>
</dbReference>
<evidence type="ECO:0000256" key="10">
    <source>
        <dbReference type="ARBA" id="ARBA00034478"/>
    </source>
</evidence>
<keyword evidence="7 12" id="KW-0560">Oxidoreductase</keyword>
<dbReference type="GO" id="GO:0106312">
    <property type="term" value="F:methylenetetrahydrofolate reductase (NADH) activity"/>
    <property type="evidence" value="ECO:0007669"/>
    <property type="project" value="UniProtKB-EC"/>
</dbReference>